<dbReference type="InterPro" id="IPR027417">
    <property type="entry name" value="P-loop_NTPase"/>
</dbReference>
<dbReference type="Proteomes" id="UP000055136">
    <property type="component" value="Chromosome"/>
</dbReference>
<dbReference type="GO" id="GO:0003677">
    <property type="term" value="F:DNA binding"/>
    <property type="evidence" value="ECO:0007669"/>
    <property type="project" value="InterPro"/>
</dbReference>
<comment type="catalytic activity">
    <reaction evidence="8">
        <text>DNA(n) + a 2'-deoxyribonucleoside 5'-triphosphate = DNA(n+1) + diphosphate</text>
        <dbReference type="Rhea" id="RHEA:22508"/>
        <dbReference type="Rhea" id="RHEA-COMP:17339"/>
        <dbReference type="Rhea" id="RHEA-COMP:17340"/>
        <dbReference type="ChEBI" id="CHEBI:33019"/>
        <dbReference type="ChEBI" id="CHEBI:61560"/>
        <dbReference type="ChEBI" id="CHEBI:173112"/>
        <dbReference type="EC" id="2.7.7.7"/>
    </reaction>
</comment>
<dbReference type="Pfam" id="PF14840">
    <property type="entry name" value="DNA_pol3_delt_C"/>
    <property type="match status" value="1"/>
</dbReference>
<evidence type="ECO:0000259" key="11">
    <source>
        <dbReference type="Pfam" id="PF14840"/>
    </source>
</evidence>
<evidence type="ECO:0000259" key="10">
    <source>
        <dbReference type="Pfam" id="PF06144"/>
    </source>
</evidence>
<dbReference type="EMBL" id="CP013099">
    <property type="protein sequence ID" value="ALP52034.1"/>
    <property type="molecule type" value="Genomic_DNA"/>
</dbReference>
<sequence>MQIKPEQLNAQLKRGLASIYFVSGDEALLVQEACDAIRAAARQAGCSEREVHHVEGGFDWQGFVQSGDAMSLFAERKLIELRLPTGKPGDAGSKALQAYAARPSEDNILLIISGKLEANARKSKWYKALDQAGALVTIWPMDLKQLPGWAMRRMQDKGLQPSQEAVALLVERVEGNLLACAQEIEKLLLLHGPGPIDIDQVAAGVTDSSRFDIYKLVDAALQGDPVRTTRIINGLRGEGVEPVLVLWALSREIRAMAGMAFEISRGERGEQVLAKHRVWEKRKPLVRAGLKRHSLAQWQDMLERCAEIDAMIKRGRAGNVWDEFLALSVCLGGAELFRRVGHAV</sequence>
<keyword evidence="6" id="KW-0239">DNA-directed DNA polymerase</keyword>
<dbReference type="GO" id="GO:0003887">
    <property type="term" value="F:DNA-directed DNA polymerase activity"/>
    <property type="evidence" value="ECO:0007669"/>
    <property type="project" value="UniProtKB-UniRule"/>
</dbReference>
<keyword evidence="13" id="KW-1185">Reference proteome</keyword>
<keyword evidence="3" id="KW-0808">Transferase</keyword>
<evidence type="ECO:0000256" key="7">
    <source>
        <dbReference type="ARBA" id="ARBA00034754"/>
    </source>
</evidence>
<reference evidence="12" key="1">
    <citation type="submission" date="2015-10" db="EMBL/GenBank/DDBJ databases">
        <title>Description of Candidatus Tenderia electrophaga gen. nov, sp. nov., an Uncultivated Electroautotroph from a Biocathode Enrichment.</title>
        <authorList>
            <person name="Eddie B.J."/>
            <person name="Malanoski A.P."/>
            <person name="Wang Z."/>
            <person name="Hall R.J."/>
            <person name="Oh S.D."/>
            <person name="Heiner C."/>
            <person name="Lin B."/>
            <person name="Strycharz-Glaven S.M."/>
        </authorList>
    </citation>
    <scope>NUCLEOTIDE SEQUENCE [LARGE SCALE GENOMIC DNA]</scope>
    <source>
        <strain evidence="12">NRL1</strain>
    </source>
</reference>
<keyword evidence="5" id="KW-0235">DNA replication</keyword>
<proteinExistence type="inferred from homology"/>
<organism evidence="12 13">
    <name type="scientific">Candidatus Tenderia electrophaga</name>
    <dbReference type="NCBI Taxonomy" id="1748243"/>
    <lineage>
        <taxon>Bacteria</taxon>
        <taxon>Pseudomonadati</taxon>
        <taxon>Pseudomonadota</taxon>
        <taxon>Gammaproteobacteria</taxon>
        <taxon>Candidatus Tenderiales</taxon>
        <taxon>Candidatus Tenderiaceae</taxon>
        <taxon>Candidatus Tenderia</taxon>
    </lineage>
</organism>
<dbReference type="Gene3D" id="1.20.272.10">
    <property type="match status" value="1"/>
</dbReference>
<dbReference type="EC" id="2.7.7.7" evidence="1 9"/>
<dbReference type="InterPro" id="IPR008921">
    <property type="entry name" value="DNA_pol3_clamp-load_cplx_C"/>
</dbReference>
<dbReference type="NCBIfam" id="TIGR01128">
    <property type="entry name" value="holA"/>
    <property type="match status" value="1"/>
</dbReference>
<dbReference type="STRING" id="1748243.Tel_02145"/>
<dbReference type="GO" id="GO:0006261">
    <property type="term" value="P:DNA-templated DNA replication"/>
    <property type="evidence" value="ECO:0007669"/>
    <property type="project" value="TreeGrafter"/>
</dbReference>
<gene>
    <name evidence="12" type="ORF">Tel_02145</name>
</gene>
<comment type="similarity">
    <text evidence="7">Belongs to the DNA polymerase HolA subunit family.</text>
</comment>
<dbReference type="PANTHER" id="PTHR34388">
    <property type="entry name" value="DNA POLYMERASE III SUBUNIT DELTA"/>
    <property type="match status" value="1"/>
</dbReference>
<dbReference type="PANTHER" id="PTHR34388:SF1">
    <property type="entry name" value="DNA POLYMERASE III SUBUNIT DELTA"/>
    <property type="match status" value="1"/>
</dbReference>
<feature type="domain" description="DNA polymerase III delta N-terminal" evidence="10">
    <location>
        <begin position="20"/>
        <end position="136"/>
    </location>
</feature>
<feature type="domain" description="DNA polymerase III subunit delta C-terminal" evidence="11">
    <location>
        <begin position="215"/>
        <end position="334"/>
    </location>
</feature>
<dbReference type="CDD" id="cd18138">
    <property type="entry name" value="HLD_clamp_pol_III_delta"/>
    <property type="match status" value="1"/>
</dbReference>
<evidence type="ECO:0000256" key="4">
    <source>
        <dbReference type="ARBA" id="ARBA00022695"/>
    </source>
</evidence>
<evidence type="ECO:0000256" key="2">
    <source>
        <dbReference type="ARBA" id="ARBA00017703"/>
    </source>
</evidence>
<evidence type="ECO:0000313" key="12">
    <source>
        <dbReference type="EMBL" id="ALP52034.1"/>
    </source>
</evidence>
<evidence type="ECO:0000256" key="1">
    <source>
        <dbReference type="ARBA" id="ARBA00012417"/>
    </source>
</evidence>
<dbReference type="InterPro" id="IPR032780">
    <property type="entry name" value="DNA_pol3_delt_C"/>
</dbReference>
<evidence type="ECO:0000313" key="13">
    <source>
        <dbReference type="Proteomes" id="UP000055136"/>
    </source>
</evidence>
<dbReference type="KEGG" id="tee:Tel_02145"/>
<dbReference type="Gene3D" id="3.40.50.300">
    <property type="entry name" value="P-loop containing nucleotide triphosphate hydrolases"/>
    <property type="match status" value="1"/>
</dbReference>
<accession>A0A0S2TA71</accession>
<evidence type="ECO:0000256" key="9">
    <source>
        <dbReference type="NCBIfam" id="TIGR01128"/>
    </source>
</evidence>
<dbReference type="SUPFAM" id="SSF52540">
    <property type="entry name" value="P-loop containing nucleoside triphosphate hydrolases"/>
    <property type="match status" value="1"/>
</dbReference>
<dbReference type="SUPFAM" id="SSF48019">
    <property type="entry name" value="post-AAA+ oligomerization domain-like"/>
    <property type="match status" value="1"/>
</dbReference>
<evidence type="ECO:0000256" key="6">
    <source>
        <dbReference type="ARBA" id="ARBA00022932"/>
    </source>
</evidence>
<protein>
    <recommendedName>
        <fullName evidence="2 9">DNA polymerase III subunit delta</fullName>
        <ecNumber evidence="1 9">2.7.7.7</ecNumber>
    </recommendedName>
</protein>
<dbReference type="GO" id="GO:0009360">
    <property type="term" value="C:DNA polymerase III complex"/>
    <property type="evidence" value="ECO:0007669"/>
    <property type="project" value="UniProtKB-UniRule"/>
</dbReference>
<keyword evidence="4" id="KW-0548">Nucleotidyltransferase</keyword>
<dbReference type="AlphaFoldDB" id="A0A0S2TA71"/>
<name>A0A0S2TA71_9GAMM</name>
<evidence type="ECO:0000256" key="3">
    <source>
        <dbReference type="ARBA" id="ARBA00022679"/>
    </source>
</evidence>
<dbReference type="Pfam" id="PF06144">
    <property type="entry name" value="DNA_pol3_delta"/>
    <property type="match status" value="1"/>
</dbReference>
<dbReference type="InterPro" id="IPR010372">
    <property type="entry name" value="DNA_pol3_delta_N"/>
</dbReference>
<evidence type="ECO:0000256" key="8">
    <source>
        <dbReference type="ARBA" id="ARBA00049244"/>
    </source>
</evidence>
<dbReference type="InterPro" id="IPR005790">
    <property type="entry name" value="DNA_polIII_delta"/>
</dbReference>
<evidence type="ECO:0000256" key="5">
    <source>
        <dbReference type="ARBA" id="ARBA00022705"/>
    </source>
</evidence>
<dbReference type="Gene3D" id="1.10.8.60">
    <property type="match status" value="1"/>
</dbReference>